<dbReference type="EMBL" id="CM017327">
    <property type="protein sequence ID" value="KAE8100332.1"/>
    <property type="molecule type" value="Genomic_DNA"/>
</dbReference>
<evidence type="ECO:0000313" key="1">
    <source>
        <dbReference type="EMBL" id="KAE8100332.1"/>
    </source>
</evidence>
<proteinExistence type="predicted"/>
<dbReference type="AlphaFoldDB" id="A0A5N6RLD9"/>
<reference evidence="1 2" key="1">
    <citation type="submission" date="2019-06" db="EMBL/GenBank/DDBJ databases">
        <title>A chromosomal-level reference genome of Carpinus fangiana (Coryloideae, Betulaceae).</title>
        <authorList>
            <person name="Yang X."/>
            <person name="Wang Z."/>
            <person name="Zhang L."/>
            <person name="Hao G."/>
            <person name="Liu J."/>
            <person name="Yang Y."/>
        </authorList>
    </citation>
    <scope>NUCLEOTIDE SEQUENCE [LARGE SCALE GENOMIC DNA]</scope>
    <source>
        <strain evidence="1">Cfa_2016G</strain>
        <tissue evidence="1">Leaf</tissue>
    </source>
</reference>
<name>A0A5N6RLD9_9ROSI</name>
<organism evidence="1 2">
    <name type="scientific">Carpinus fangiana</name>
    <dbReference type="NCBI Taxonomy" id="176857"/>
    <lineage>
        <taxon>Eukaryota</taxon>
        <taxon>Viridiplantae</taxon>
        <taxon>Streptophyta</taxon>
        <taxon>Embryophyta</taxon>
        <taxon>Tracheophyta</taxon>
        <taxon>Spermatophyta</taxon>
        <taxon>Magnoliopsida</taxon>
        <taxon>eudicotyledons</taxon>
        <taxon>Gunneridae</taxon>
        <taxon>Pentapetalae</taxon>
        <taxon>rosids</taxon>
        <taxon>fabids</taxon>
        <taxon>Fagales</taxon>
        <taxon>Betulaceae</taxon>
        <taxon>Carpinus</taxon>
    </lineage>
</organism>
<sequence>MAGHDVLRSLAMVGQRRGSAGLACFEQRSCGSLAIWFGGSMAMRVWARISGNGRSSMVVAEEFLTGRVSAWTPMTG</sequence>
<keyword evidence="2" id="KW-1185">Reference proteome</keyword>
<protein>
    <submittedName>
        <fullName evidence="1">Uncharacterized protein</fullName>
    </submittedName>
</protein>
<accession>A0A5N6RLD9</accession>
<dbReference type="Proteomes" id="UP000327013">
    <property type="component" value="Chromosome 7"/>
</dbReference>
<evidence type="ECO:0000313" key="2">
    <source>
        <dbReference type="Proteomes" id="UP000327013"/>
    </source>
</evidence>
<gene>
    <name evidence="1" type="ORF">FH972_018239</name>
</gene>